<feature type="domain" description="PRD" evidence="8">
    <location>
        <begin position="293"/>
        <end position="400"/>
    </location>
</feature>
<dbReference type="Gene3D" id="1.10.1790.10">
    <property type="entry name" value="PRD domain"/>
    <property type="match status" value="1"/>
</dbReference>
<name>A0A099I8F1_CLOIN</name>
<dbReference type="CDD" id="cd00211">
    <property type="entry name" value="PTS_IIA_fru"/>
    <property type="match status" value="1"/>
</dbReference>
<dbReference type="AlphaFoldDB" id="A0A099I8F1"/>
<dbReference type="Gene3D" id="3.40.930.10">
    <property type="entry name" value="Mannitol-specific EII, Chain A"/>
    <property type="match status" value="1"/>
</dbReference>
<keyword evidence="2" id="KW-0677">Repeat</keyword>
<dbReference type="SUPFAM" id="SSF46785">
    <property type="entry name" value="Winged helix' DNA-binding domain"/>
    <property type="match status" value="1"/>
</dbReference>
<dbReference type="EMBL" id="JQIF01000023">
    <property type="protein sequence ID" value="KGJ53960.1"/>
    <property type="molecule type" value="Genomic_DNA"/>
</dbReference>
<dbReference type="InterPro" id="IPR050661">
    <property type="entry name" value="BglG_antiterminators"/>
</dbReference>
<feature type="domain" description="PTS EIIA type-2" evidence="6">
    <location>
        <begin position="547"/>
        <end position="690"/>
    </location>
</feature>
<dbReference type="PROSITE" id="PS51099">
    <property type="entry name" value="PTS_EIIB_TYPE_2"/>
    <property type="match status" value="1"/>
</dbReference>
<dbReference type="Gene3D" id="3.40.50.2300">
    <property type="match status" value="1"/>
</dbReference>
<dbReference type="SUPFAM" id="SSF63520">
    <property type="entry name" value="PTS-regulatory domain, PRD"/>
    <property type="match status" value="1"/>
</dbReference>
<accession>A0A099I8F1</accession>
<dbReference type="InterPro" id="IPR036634">
    <property type="entry name" value="PRD_sf"/>
</dbReference>
<dbReference type="InterPro" id="IPR036390">
    <property type="entry name" value="WH_DNA-bd_sf"/>
</dbReference>
<dbReference type="InterPro" id="IPR036388">
    <property type="entry name" value="WH-like_DNA-bd_sf"/>
</dbReference>
<keyword evidence="3" id="KW-0805">Transcription regulation</keyword>
<dbReference type="RefSeq" id="WP_044904488.1">
    <property type="nucleotide sequence ID" value="NZ_JAQCQO010000004.1"/>
</dbReference>
<dbReference type="InterPro" id="IPR002178">
    <property type="entry name" value="PTS_EIIA_type-2_dom"/>
</dbReference>
<evidence type="ECO:0000259" key="7">
    <source>
        <dbReference type="PROSITE" id="PS51099"/>
    </source>
</evidence>
<evidence type="ECO:0000256" key="1">
    <source>
        <dbReference type="ARBA" id="ARBA00022679"/>
    </source>
</evidence>
<evidence type="ECO:0000256" key="2">
    <source>
        <dbReference type="ARBA" id="ARBA00022737"/>
    </source>
</evidence>
<dbReference type="Gene3D" id="1.10.10.10">
    <property type="entry name" value="Winged helix-like DNA-binding domain superfamily/Winged helix DNA-binding domain"/>
    <property type="match status" value="1"/>
</dbReference>
<dbReference type="Proteomes" id="UP000030008">
    <property type="component" value="Unassembled WGS sequence"/>
</dbReference>
<dbReference type="InterPro" id="IPR011608">
    <property type="entry name" value="PRD"/>
</dbReference>
<dbReference type="SUPFAM" id="SSF55804">
    <property type="entry name" value="Phoshotransferase/anion transport protein"/>
    <property type="match status" value="1"/>
</dbReference>
<evidence type="ECO:0000256" key="5">
    <source>
        <dbReference type="ARBA" id="ARBA00023163"/>
    </source>
</evidence>
<dbReference type="GO" id="GO:0006355">
    <property type="term" value="P:regulation of DNA-templated transcription"/>
    <property type="evidence" value="ECO:0007669"/>
    <property type="project" value="InterPro"/>
</dbReference>
<reference evidence="9 10" key="1">
    <citation type="submission" date="2014-08" db="EMBL/GenBank/DDBJ databases">
        <title>Clostridium innocuum, an unnegligible vancomycin-resistant pathogen causing extra-intestinal infections.</title>
        <authorList>
            <person name="Feng Y."/>
            <person name="Chiu C.-H."/>
        </authorList>
    </citation>
    <scope>NUCLEOTIDE SEQUENCE [LARGE SCALE GENOMIC DNA]</scope>
    <source>
        <strain evidence="9 10">AN88</strain>
    </source>
</reference>
<organism evidence="9 10">
    <name type="scientific">Clostridium innocuum</name>
    <dbReference type="NCBI Taxonomy" id="1522"/>
    <lineage>
        <taxon>Bacteria</taxon>
        <taxon>Bacillati</taxon>
        <taxon>Bacillota</taxon>
        <taxon>Clostridia</taxon>
        <taxon>Eubacteriales</taxon>
        <taxon>Clostridiaceae</taxon>
        <taxon>Clostridium</taxon>
    </lineage>
</organism>
<dbReference type="GO" id="GO:0008982">
    <property type="term" value="F:protein-N(PI)-phosphohistidine-sugar phosphotransferase activity"/>
    <property type="evidence" value="ECO:0007669"/>
    <property type="project" value="InterPro"/>
</dbReference>
<dbReference type="CDD" id="cd05568">
    <property type="entry name" value="PTS_IIB_bgl_like"/>
    <property type="match status" value="1"/>
</dbReference>
<dbReference type="GO" id="GO:0009401">
    <property type="term" value="P:phosphoenolpyruvate-dependent sugar phosphotransferase system"/>
    <property type="evidence" value="ECO:0007669"/>
    <property type="project" value="InterPro"/>
</dbReference>
<dbReference type="Pfam" id="PF00874">
    <property type="entry name" value="PRD"/>
    <property type="match status" value="1"/>
</dbReference>
<dbReference type="Pfam" id="PF00359">
    <property type="entry name" value="PTS_EIIA_2"/>
    <property type="match status" value="1"/>
</dbReference>
<evidence type="ECO:0000259" key="8">
    <source>
        <dbReference type="PROSITE" id="PS51372"/>
    </source>
</evidence>
<gene>
    <name evidence="9" type="ORF">CIAN88_05260</name>
</gene>
<evidence type="ECO:0000256" key="4">
    <source>
        <dbReference type="ARBA" id="ARBA00023159"/>
    </source>
</evidence>
<sequence>MDNELMALMQVLSNKPYLTLKDIEVSAGITRRQATYRIEKVNDLLRQHHAPIITIGTAKEIRLDSKARQKLEELLQEMNQSSQYYMNKKERQIYMYLMLFMNSEYLSLSDFIDSLGVSRSTVLLDFKELTQMLEERGIRVRNNRTKGYYLIGSEMEIRRMMMKYVIYTLAEEQSAKIFDVFIDDFNLDIFDYSRLVITELAQRHNIRFVEDRLVEFIYIFIFLKARMQSGKNAEEEIHALLDMEAISSMKEYEFTVELLKNYKNTDNITNTDINYISSWILGISFGDINEETKDCILISDIIGKIMTRFEYLSGAHYRNTEEIFIQLYSHFRPAYYRLLCRLPIFNPLCDKVREEYRELYQLVEETMKPFHVIFGGDIPAGEIAYLTMHFASIYSDQKAFEIAKQKTALVVCSNGIGSSAILYNELTGMFPELHFLPPLETSHIHDVKEHVDIIFSTSYVSLGAGIHAPVIRVSPVMSIAERYQVMREVYMQMGSHFLKQPNVDVVMGIVAKYANIQNEHALYNELITYFSHIDTTTQEERVLHLADMVKPELIRLHMDADSWEEAVRKAYEPMVQHGYITQNYVEETISSVRIVGPYIVITKHVALPHVKPEAGALSVALGVGVLNSAIEFGNRDNDPVKYIFSLSATDNQTHLCAMAELLEMFNKQEFFDMLDQAENSDQVMVYLKENQ</sequence>
<comment type="caution">
    <text evidence="9">The sequence shown here is derived from an EMBL/GenBank/DDBJ whole genome shotgun (WGS) entry which is preliminary data.</text>
</comment>
<dbReference type="PROSITE" id="PS51372">
    <property type="entry name" value="PRD_2"/>
    <property type="match status" value="1"/>
</dbReference>
<proteinExistence type="predicted"/>
<dbReference type="PANTHER" id="PTHR30185:SF9">
    <property type="entry name" value="MANNITOL-SPECIFIC PHOSPHOTRANSFERASE ENZYME IIA COMPONENT"/>
    <property type="match status" value="1"/>
</dbReference>
<dbReference type="InterPro" id="IPR016152">
    <property type="entry name" value="PTrfase/Anion_transptr"/>
</dbReference>
<evidence type="ECO:0000313" key="10">
    <source>
        <dbReference type="Proteomes" id="UP000030008"/>
    </source>
</evidence>
<dbReference type="PROSITE" id="PS51094">
    <property type="entry name" value="PTS_EIIA_TYPE_2"/>
    <property type="match status" value="1"/>
</dbReference>
<dbReference type="InterPro" id="IPR036095">
    <property type="entry name" value="PTS_EIIB-like_sf"/>
</dbReference>
<dbReference type="PANTHER" id="PTHR30185">
    <property type="entry name" value="CRYPTIC BETA-GLUCOSIDE BGL OPERON ANTITERMINATOR"/>
    <property type="match status" value="1"/>
</dbReference>
<dbReference type="InterPro" id="IPR013011">
    <property type="entry name" value="PTS_EIIB_2"/>
</dbReference>
<evidence type="ECO:0000256" key="3">
    <source>
        <dbReference type="ARBA" id="ARBA00023015"/>
    </source>
</evidence>
<dbReference type="Pfam" id="PF05043">
    <property type="entry name" value="Mga"/>
    <property type="match status" value="1"/>
</dbReference>
<feature type="domain" description="PTS EIIB type-2" evidence="7">
    <location>
        <begin position="406"/>
        <end position="497"/>
    </location>
</feature>
<evidence type="ECO:0000259" key="6">
    <source>
        <dbReference type="PROSITE" id="PS51094"/>
    </source>
</evidence>
<keyword evidence="4" id="KW-0010">Activator</keyword>
<dbReference type="SUPFAM" id="SSF52794">
    <property type="entry name" value="PTS system IIB component-like"/>
    <property type="match status" value="1"/>
</dbReference>
<keyword evidence="5" id="KW-0804">Transcription</keyword>
<dbReference type="InterPro" id="IPR007737">
    <property type="entry name" value="Mga_HTH"/>
</dbReference>
<evidence type="ECO:0000313" key="9">
    <source>
        <dbReference type="EMBL" id="KGJ53960.1"/>
    </source>
</evidence>
<keyword evidence="1" id="KW-0808">Transferase</keyword>
<protein>
    <submittedName>
        <fullName evidence="9">Antitermination protein BlgG</fullName>
    </submittedName>
</protein>